<evidence type="ECO:0000313" key="1">
    <source>
        <dbReference type="EMBL" id="MBC2475424.1"/>
    </source>
</evidence>
<dbReference type="Proteomes" id="UP001194098">
    <property type="component" value="Unassembled WGS sequence"/>
</dbReference>
<dbReference type="RefSeq" id="WP_171780009.1">
    <property type="nucleotide sequence ID" value="NZ_JABAGV010000027.1"/>
</dbReference>
<sequence length="164" mass="19137">MAKSKWNEVKEKLADVELWASMGLSETQIAYNLGISRATLENYKRDHLDILESLKRGKNQADFKVENALYKKATGYEVKETVAVKLKDVYYDDRGNKCQKENLGTVEVTKEIPADVQAIKFWLINRKQGRWKDNPTRAEIDKALLEIKKEEADERKKLMKEWNE</sequence>
<dbReference type="AlphaFoldDB" id="A0AAW3WA85"/>
<evidence type="ECO:0000313" key="2">
    <source>
        <dbReference type="Proteomes" id="UP001194098"/>
    </source>
</evidence>
<proteinExistence type="predicted"/>
<comment type="caution">
    <text evidence="1">The sequence shown here is derived from an EMBL/GenBank/DDBJ whole genome shotgun (WGS) entry which is preliminary data.</text>
</comment>
<reference evidence="1" key="1">
    <citation type="submission" date="2020-04" db="EMBL/GenBank/DDBJ databases">
        <authorList>
            <person name="Brown S."/>
        </authorList>
    </citation>
    <scope>NUCLEOTIDE SEQUENCE</scope>
    <source>
        <strain evidence="1">DJ015</strain>
    </source>
</reference>
<dbReference type="EMBL" id="JABAGV010000027">
    <property type="protein sequence ID" value="MBC2475424.1"/>
    <property type="molecule type" value="Genomic_DNA"/>
</dbReference>
<accession>A0AAW3WA85</accession>
<reference evidence="1" key="2">
    <citation type="journal article" date="2022" name="Nat. Biotechnol.">
        <title>Carbon-negative production of acetone and isopropanol by gas fermentation at industrial pilot scale.</title>
        <authorList>
            <person name="Liew F.E."/>
            <person name="Nogle R."/>
            <person name="Abdalla T."/>
            <person name="Rasor B.J."/>
            <person name="Canter C."/>
            <person name="Jensen R.O."/>
            <person name="Wang L."/>
            <person name="Strutz J."/>
            <person name="Chirania P."/>
            <person name="De Tissera S."/>
            <person name="Mueller A.P."/>
            <person name="Ruan Z."/>
            <person name="Gao A."/>
            <person name="Tran L."/>
            <person name="Engle N.L."/>
            <person name="Bromley J.C."/>
            <person name="Daniell J."/>
            <person name="Conrado R."/>
            <person name="Tschaplinski T.J."/>
            <person name="Giannone R.J."/>
            <person name="Hettich R.L."/>
            <person name="Karim A.S."/>
            <person name="Simpson S.D."/>
            <person name="Brown S.D."/>
            <person name="Leang C."/>
            <person name="Jewett M.C."/>
            <person name="Kopke M."/>
        </authorList>
    </citation>
    <scope>NUCLEOTIDE SEQUENCE</scope>
    <source>
        <strain evidence="1">DJ015</strain>
    </source>
</reference>
<organism evidence="1 2">
    <name type="scientific">Clostridium beijerinckii</name>
    <name type="common">Clostridium MP</name>
    <dbReference type="NCBI Taxonomy" id="1520"/>
    <lineage>
        <taxon>Bacteria</taxon>
        <taxon>Bacillati</taxon>
        <taxon>Bacillota</taxon>
        <taxon>Clostridia</taxon>
        <taxon>Eubacteriales</taxon>
        <taxon>Clostridiaceae</taxon>
        <taxon>Clostridium</taxon>
    </lineage>
</organism>
<gene>
    <name evidence="1" type="ORF">HGI39_12010</name>
</gene>
<name>A0AAW3WA85_CLOBE</name>
<protein>
    <submittedName>
        <fullName evidence="1">Transposase</fullName>
    </submittedName>
</protein>